<protein>
    <submittedName>
        <fullName evidence="1">Uncharacterized protein</fullName>
    </submittedName>
</protein>
<organism evidence="1 2">
    <name type="scientific">Paraburkholderia phytofirmans</name>
    <dbReference type="NCBI Taxonomy" id="261302"/>
    <lineage>
        <taxon>Bacteria</taxon>
        <taxon>Pseudomonadati</taxon>
        <taxon>Pseudomonadota</taxon>
        <taxon>Betaproteobacteria</taxon>
        <taxon>Burkholderiales</taxon>
        <taxon>Burkholderiaceae</taxon>
        <taxon>Paraburkholderia</taxon>
    </lineage>
</organism>
<dbReference type="EMBL" id="JAQQDR010000007">
    <property type="protein sequence ID" value="MFM0240657.1"/>
    <property type="molecule type" value="Genomic_DNA"/>
</dbReference>
<evidence type="ECO:0000313" key="2">
    <source>
        <dbReference type="Proteomes" id="UP001629274"/>
    </source>
</evidence>
<sequence>MAVRVSRRAFSAERLLSRHNSDIQADILAADGVNPWQALQNNRRVRRDIGRRATCEIGEWQGTMGLGSLYLRTQGSEPAPTTDGHSLHPELLHFSEMQRAYLRTDQHNNNAARSNVVLVVSTRLTYVLQYCGSGWN</sequence>
<keyword evidence="2" id="KW-1185">Reference proteome</keyword>
<accession>A0ABW9BKZ2</accession>
<comment type="caution">
    <text evidence="1">The sequence shown here is derived from an EMBL/GenBank/DDBJ whole genome shotgun (WGS) entry which is preliminary data.</text>
</comment>
<proteinExistence type="predicted"/>
<dbReference type="RefSeq" id="WP_408262802.1">
    <property type="nucleotide sequence ID" value="NZ_JAQQCK010000008.1"/>
</dbReference>
<reference evidence="1 2" key="1">
    <citation type="journal article" date="2024" name="Chem. Sci.">
        <title>Discovery of megapolipeptins by genome mining of a Burkholderiales bacteria collection.</title>
        <authorList>
            <person name="Paulo B.S."/>
            <person name="Recchia M.J.J."/>
            <person name="Lee S."/>
            <person name="Fergusson C.H."/>
            <person name="Romanowski S.B."/>
            <person name="Hernandez A."/>
            <person name="Krull N."/>
            <person name="Liu D.Y."/>
            <person name="Cavanagh H."/>
            <person name="Bos A."/>
            <person name="Gray C.A."/>
            <person name="Murphy B.T."/>
            <person name="Linington R.G."/>
            <person name="Eustaquio A.S."/>
        </authorList>
    </citation>
    <scope>NUCLEOTIDE SEQUENCE [LARGE SCALE GENOMIC DNA]</scope>
    <source>
        <strain evidence="1 2">RL17-351-BIE-A</strain>
    </source>
</reference>
<name>A0ABW9BKZ2_9BURK</name>
<evidence type="ECO:0000313" key="1">
    <source>
        <dbReference type="EMBL" id="MFM0240657.1"/>
    </source>
</evidence>
<gene>
    <name evidence="1" type="ORF">PQR03_21245</name>
</gene>
<dbReference type="Proteomes" id="UP001629274">
    <property type="component" value="Unassembled WGS sequence"/>
</dbReference>